<evidence type="ECO:0000256" key="6">
    <source>
        <dbReference type="SAM" id="Phobius"/>
    </source>
</evidence>
<keyword evidence="3 6" id="KW-0812">Transmembrane</keyword>
<comment type="caution">
    <text evidence="8">The sequence shown here is derived from an EMBL/GenBank/DDBJ whole genome shotgun (WGS) entry which is preliminary data.</text>
</comment>
<evidence type="ECO:0000256" key="5">
    <source>
        <dbReference type="ARBA" id="ARBA00023136"/>
    </source>
</evidence>
<comment type="subcellular location">
    <subcellularLocation>
        <location evidence="1">Cell membrane</location>
        <topology evidence="1">Multi-pass membrane protein</topology>
    </subcellularLocation>
</comment>
<sequence>MSAVTVSCDWLGCLIGLALGCGILLLLSGLPFLRRPGLAERLGPYVHDVSAPSRLLRSGGERGRVGAPAPARAAVERLCSALDRLLGGSTSLGARLERAGLGLDVPGFRAQQVLCGAGGAAAGAALSAAAWSRHPRALLPLAFLVVAAAGAGVMARDWYLTHQVRRREQRMLEELPTVAEMLALAVGAGEGPVAALHRVAALTGGELAGELRRALSDTHAGASLVLALQGVSRRTGLPALARFVDGVVIAVERGTPLADVLRAQAQDVRQSGQRALMDTAGRKEVAMMVPVVFGVLPVTVLFAVYPGFAFLRLGL</sequence>
<feature type="transmembrane region" description="Helical" evidence="6">
    <location>
        <begin position="113"/>
        <end position="131"/>
    </location>
</feature>
<feature type="transmembrane region" description="Helical" evidence="6">
    <location>
        <begin position="137"/>
        <end position="160"/>
    </location>
</feature>
<dbReference type="PANTHER" id="PTHR35007:SF4">
    <property type="entry name" value="CONSERVED TRANSMEMBRANE PROTEIN-RELATED"/>
    <property type="match status" value="1"/>
</dbReference>
<protein>
    <submittedName>
        <fullName evidence="8">Type II secretion system F family protein</fullName>
    </submittedName>
</protein>
<feature type="transmembrane region" description="Helical" evidence="6">
    <location>
        <begin position="285"/>
        <end position="305"/>
    </location>
</feature>
<evidence type="ECO:0000256" key="1">
    <source>
        <dbReference type="ARBA" id="ARBA00004651"/>
    </source>
</evidence>
<proteinExistence type="predicted"/>
<dbReference type="Pfam" id="PF00482">
    <property type="entry name" value="T2SSF"/>
    <property type="match status" value="1"/>
</dbReference>
<evidence type="ECO:0000256" key="3">
    <source>
        <dbReference type="ARBA" id="ARBA00022692"/>
    </source>
</evidence>
<keyword evidence="9" id="KW-1185">Reference proteome</keyword>
<feature type="domain" description="Type II secretion system protein GspF" evidence="7">
    <location>
        <begin position="180"/>
        <end position="303"/>
    </location>
</feature>
<gene>
    <name evidence="8" type="ORF">ACFQDO_17980</name>
</gene>
<evidence type="ECO:0000259" key="7">
    <source>
        <dbReference type="Pfam" id="PF00482"/>
    </source>
</evidence>
<dbReference type="EMBL" id="JBHSRD010000008">
    <property type="protein sequence ID" value="MFC6009028.1"/>
    <property type="molecule type" value="Genomic_DNA"/>
</dbReference>
<keyword evidence="2" id="KW-1003">Cell membrane</keyword>
<name>A0ABW1JJZ0_9ACTN</name>
<dbReference type="PANTHER" id="PTHR35007">
    <property type="entry name" value="INTEGRAL MEMBRANE PROTEIN-RELATED"/>
    <property type="match status" value="1"/>
</dbReference>
<feature type="transmembrane region" description="Helical" evidence="6">
    <location>
        <begin position="14"/>
        <end position="33"/>
    </location>
</feature>
<dbReference type="InterPro" id="IPR018076">
    <property type="entry name" value="T2SS_GspF_dom"/>
</dbReference>
<dbReference type="Proteomes" id="UP001596189">
    <property type="component" value="Unassembled WGS sequence"/>
</dbReference>
<evidence type="ECO:0000313" key="8">
    <source>
        <dbReference type="EMBL" id="MFC6009028.1"/>
    </source>
</evidence>
<accession>A0ABW1JJZ0</accession>
<dbReference type="RefSeq" id="WP_345717556.1">
    <property type="nucleotide sequence ID" value="NZ_BAABFP010000007.1"/>
</dbReference>
<evidence type="ECO:0000256" key="2">
    <source>
        <dbReference type="ARBA" id="ARBA00022475"/>
    </source>
</evidence>
<reference evidence="9" key="1">
    <citation type="journal article" date="2019" name="Int. J. Syst. Evol. Microbiol.">
        <title>The Global Catalogue of Microorganisms (GCM) 10K type strain sequencing project: providing services to taxonomists for standard genome sequencing and annotation.</title>
        <authorList>
            <consortium name="The Broad Institute Genomics Platform"/>
            <consortium name="The Broad Institute Genome Sequencing Center for Infectious Disease"/>
            <person name="Wu L."/>
            <person name="Ma J."/>
        </authorList>
    </citation>
    <scope>NUCLEOTIDE SEQUENCE [LARGE SCALE GENOMIC DNA]</scope>
    <source>
        <strain evidence="9">KACC 14249</strain>
    </source>
</reference>
<keyword evidence="5 6" id="KW-0472">Membrane</keyword>
<organism evidence="8 9">
    <name type="scientific">Angustibacter luteus</name>
    <dbReference type="NCBI Taxonomy" id="658456"/>
    <lineage>
        <taxon>Bacteria</taxon>
        <taxon>Bacillati</taxon>
        <taxon>Actinomycetota</taxon>
        <taxon>Actinomycetes</taxon>
        <taxon>Kineosporiales</taxon>
        <taxon>Kineosporiaceae</taxon>
    </lineage>
</organism>
<evidence type="ECO:0000256" key="4">
    <source>
        <dbReference type="ARBA" id="ARBA00022989"/>
    </source>
</evidence>
<evidence type="ECO:0000313" key="9">
    <source>
        <dbReference type="Proteomes" id="UP001596189"/>
    </source>
</evidence>
<keyword evidence="4 6" id="KW-1133">Transmembrane helix</keyword>